<dbReference type="PANTHER" id="PTHR43133">
    <property type="entry name" value="RNA POLYMERASE ECF-TYPE SIGMA FACTO"/>
    <property type="match status" value="1"/>
</dbReference>
<dbReference type="EMBL" id="JAYMFF010000004">
    <property type="protein sequence ID" value="MEC4175497.1"/>
    <property type="molecule type" value="Genomic_DNA"/>
</dbReference>
<keyword evidence="2" id="KW-0805">Transcription regulation</keyword>
<proteinExistence type="inferred from homology"/>
<dbReference type="Pfam" id="PF04542">
    <property type="entry name" value="Sigma70_r2"/>
    <property type="match status" value="1"/>
</dbReference>
<keyword evidence="3" id="KW-0731">Sigma factor</keyword>
<dbReference type="InterPro" id="IPR014284">
    <property type="entry name" value="RNA_pol_sigma-70_dom"/>
</dbReference>
<dbReference type="InterPro" id="IPR013325">
    <property type="entry name" value="RNA_pol_sigma_r2"/>
</dbReference>
<dbReference type="InterPro" id="IPR007627">
    <property type="entry name" value="RNA_pol_sigma70_r2"/>
</dbReference>
<protein>
    <submittedName>
        <fullName evidence="8">RNA polymerase sigma factor</fullName>
    </submittedName>
</protein>
<keyword evidence="4" id="KW-0238">DNA-binding</keyword>
<comment type="caution">
    <text evidence="8">The sequence shown here is derived from an EMBL/GenBank/DDBJ whole genome shotgun (WGS) entry which is preliminary data.</text>
</comment>
<evidence type="ECO:0000256" key="4">
    <source>
        <dbReference type="ARBA" id="ARBA00023125"/>
    </source>
</evidence>
<feature type="domain" description="RNA polymerase sigma factor 70 region 4 type 2" evidence="7">
    <location>
        <begin position="114"/>
        <end position="165"/>
    </location>
</feature>
<evidence type="ECO:0000259" key="6">
    <source>
        <dbReference type="Pfam" id="PF04542"/>
    </source>
</evidence>
<reference evidence="8 9" key="1">
    <citation type="submission" date="2024-01" db="EMBL/GenBank/DDBJ databases">
        <title>novel species in genus Adlercreutzia.</title>
        <authorList>
            <person name="Liu X."/>
        </authorList>
    </citation>
    <scope>NUCLEOTIDE SEQUENCE [LARGE SCALE GENOMIC DNA]</scope>
    <source>
        <strain evidence="8 9">R7</strain>
    </source>
</reference>
<keyword evidence="9" id="KW-1185">Reference proteome</keyword>
<dbReference type="PANTHER" id="PTHR43133:SF8">
    <property type="entry name" value="RNA POLYMERASE SIGMA FACTOR HI_1459-RELATED"/>
    <property type="match status" value="1"/>
</dbReference>
<dbReference type="InterPro" id="IPR013324">
    <property type="entry name" value="RNA_pol_sigma_r3/r4-like"/>
</dbReference>
<evidence type="ECO:0000256" key="2">
    <source>
        <dbReference type="ARBA" id="ARBA00023015"/>
    </source>
</evidence>
<dbReference type="RefSeq" id="WP_326423737.1">
    <property type="nucleotide sequence ID" value="NZ_JAYMFF010000004.1"/>
</dbReference>
<evidence type="ECO:0000256" key="1">
    <source>
        <dbReference type="ARBA" id="ARBA00010641"/>
    </source>
</evidence>
<dbReference type="InterPro" id="IPR039425">
    <property type="entry name" value="RNA_pol_sigma-70-like"/>
</dbReference>
<dbReference type="Pfam" id="PF08281">
    <property type="entry name" value="Sigma70_r4_2"/>
    <property type="match status" value="1"/>
</dbReference>
<evidence type="ECO:0000313" key="8">
    <source>
        <dbReference type="EMBL" id="MEC4175497.1"/>
    </source>
</evidence>
<keyword evidence="5" id="KW-0804">Transcription</keyword>
<dbReference type="Gene3D" id="1.10.1740.10">
    <property type="match status" value="1"/>
</dbReference>
<organism evidence="8 9">
    <name type="scientific">Adlercreutzia wanghongyangiae</name>
    <dbReference type="NCBI Taxonomy" id="3111451"/>
    <lineage>
        <taxon>Bacteria</taxon>
        <taxon>Bacillati</taxon>
        <taxon>Actinomycetota</taxon>
        <taxon>Coriobacteriia</taxon>
        <taxon>Eggerthellales</taxon>
        <taxon>Eggerthellaceae</taxon>
        <taxon>Adlercreutzia</taxon>
    </lineage>
</organism>
<evidence type="ECO:0000256" key="3">
    <source>
        <dbReference type="ARBA" id="ARBA00023082"/>
    </source>
</evidence>
<sequence>MEKFVIKDEAWFRRILEELGTPLYRYLCSQLIDQRWAEDIYQDVFLALLKTKTEFVDDDHVRFWLFRVASNKVKQFFRKSSTLREVLVDVDASPIFRHLSASDEGCSGLDADHCVWEYVSDLPRAQRECIYLKYVEGYSANDIARITQSRASTVRTRLLRARIALRRAMEGGGYGF</sequence>
<dbReference type="InterPro" id="IPR013249">
    <property type="entry name" value="RNA_pol_sigma70_r4_t2"/>
</dbReference>
<dbReference type="Gene3D" id="1.10.10.10">
    <property type="entry name" value="Winged helix-like DNA-binding domain superfamily/Winged helix DNA-binding domain"/>
    <property type="match status" value="1"/>
</dbReference>
<evidence type="ECO:0000256" key="5">
    <source>
        <dbReference type="ARBA" id="ARBA00023163"/>
    </source>
</evidence>
<evidence type="ECO:0000313" key="9">
    <source>
        <dbReference type="Proteomes" id="UP001349994"/>
    </source>
</evidence>
<dbReference type="SUPFAM" id="SSF88659">
    <property type="entry name" value="Sigma3 and sigma4 domains of RNA polymerase sigma factors"/>
    <property type="match status" value="1"/>
</dbReference>
<name>A0ABU6IGC4_9ACTN</name>
<evidence type="ECO:0000259" key="7">
    <source>
        <dbReference type="Pfam" id="PF08281"/>
    </source>
</evidence>
<accession>A0ABU6IGC4</accession>
<dbReference type="CDD" id="cd06171">
    <property type="entry name" value="Sigma70_r4"/>
    <property type="match status" value="1"/>
</dbReference>
<dbReference type="SUPFAM" id="SSF88946">
    <property type="entry name" value="Sigma2 domain of RNA polymerase sigma factors"/>
    <property type="match status" value="1"/>
</dbReference>
<comment type="similarity">
    <text evidence="1">Belongs to the sigma-70 factor family. ECF subfamily.</text>
</comment>
<gene>
    <name evidence="8" type="ORF">VIN30_03440</name>
</gene>
<dbReference type="Proteomes" id="UP001349994">
    <property type="component" value="Unassembled WGS sequence"/>
</dbReference>
<dbReference type="InterPro" id="IPR036388">
    <property type="entry name" value="WH-like_DNA-bd_sf"/>
</dbReference>
<dbReference type="NCBIfam" id="TIGR02937">
    <property type="entry name" value="sigma70-ECF"/>
    <property type="match status" value="1"/>
</dbReference>
<feature type="domain" description="RNA polymerase sigma-70 region 2" evidence="6">
    <location>
        <begin position="17"/>
        <end position="80"/>
    </location>
</feature>